<dbReference type="OrthoDB" id="457670at2"/>
<feature type="transmembrane region" description="Helical" evidence="6">
    <location>
        <begin position="179"/>
        <end position="201"/>
    </location>
</feature>
<dbReference type="EMBL" id="LNYB01000049">
    <property type="protein sequence ID" value="KTC99742.1"/>
    <property type="molecule type" value="Genomic_DNA"/>
</dbReference>
<dbReference type="Proteomes" id="UP000251942">
    <property type="component" value="Unassembled WGS sequence"/>
</dbReference>
<gene>
    <name evidence="7" type="ORF">Lfee_1303</name>
    <name evidence="8" type="ORF">NCTC12022_01194</name>
</gene>
<reference evidence="7 9" key="1">
    <citation type="submission" date="2015-11" db="EMBL/GenBank/DDBJ databases">
        <title>Genomic analysis of 38 Legionella species identifies large and diverse effector repertoires.</title>
        <authorList>
            <person name="Burstein D."/>
            <person name="Amaro F."/>
            <person name="Zusman T."/>
            <person name="Lifshitz Z."/>
            <person name="Cohen O."/>
            <person name="Gilbert J.A."/>
            <person name="Pupko T."/>
            <person name="Shuman H.A."/>
            <person name="Segal G."/>
        </authorList>
    </citation>
    <scope>NUCLEOTIDE SEQUENCE [LARGE SCALE GENOMIC DNA]</scope>
    <source>
        <strain evidence="7 9">WO-44C</strain>
    </source>
</reference>
<feature type="transmembrane region" description="Helical" evidence="6">
    <location>
        <begin position="244"/>
        <end position="262"/>
    </location>
</feature>
<dbReference type="InterPro" id="IPR002781">
    <property type="entry name" value="TM_pro_TauE-like"/>
</dbReference>
<dbReference type="Pfam" id="PF01925">
    <property type="entry name" value="TauE"/>
    <property type="match status" value="1"/>
</dbReference>
<protein>
    <recommendedName>
        <fullName evidence="6">Probable membrane transporter protein</fullName>
    </recommendedName>
</protein>
<evidence type="ECO:0000256" key="6">
    <source>
        <dbReference type="RuleBase" id="RU363041"/>
    </source>
</evidence>
<dbReference type="GO" id="GO:0005886">
    <property type="term" value="C:plasma membrane"/>
    <property type="evidence" value="ECO:0007669"/>
    <property type="project" value="UniProtKB-SubCell"/>
</dbReference>
<organism evidence="7 9">
    <name type="scientific">Legionella feeleii</name>
    <dbReference type="NCBI Taxonomy" id="453"/>
    <lineage>
        <taxon>Bacteria</taxon>
        <taxon>Pseudomonadati</taxon>
        <taxon>Pseudomonadota</taxon>
        <taxon>Gammaproteobacteria</taxon>
        <taxon>Legionellales</taxon>
        <taxon>Legionellaceae</taxon>
        <taxon>Legionella</taxon>
    </lineage>
</organism>
<evidence type="ECO:0000256" key="5">
    <source>
        <dbReference type="ARBA" id="ARBA00023136"/>
    </source>
</evidence>
<keyword evidence="9" id="KW-1185">Reference proteome</keyword>
<feature type="transmembrane region" description="Helical" evidence="6">
    <location>
        <begin position="213"/>
        <end position="232"/>
    </location>
</feature>
<keyword evidence="4 6" id="KW-1133">Transmembrane helix</keyword>
<evidence type="ECO:0000256" key="2">
    <source>
        <dbReference type="ARBA" id="ARBA00009142"/>
    </source>
</evidence>
<feature type="transmembrane region" description="Helical" evidence="6">
    <location>
        <begin position="44"/>
        <end position="66"/>
    </location>
</feature>
<dbReference type="AlphaFoldDB" id="A0A0W0TWA3"/>
<evidence type="ECO:0000256" key="1">
    <source>
        <dbReference type="ARBA" id="ARBA00004141"/>
    </source>
</evidence>
<feature type="transmembrane region" description="Helical" evidence="6">
    <location>
        <begin position="104"/>
        <end position="122"/>
    </location>
</feature>
<feature type="transmembrane region" description="Helical" evidence="6">
    <location>
        <begin position="7"/>
        <end position="32"/>
    </location>
</feature>
<dbReference type="PANTHER" id="PTHR43483:SF3">
    <property type="entry name" value="MEMBRANE TRANSPORTER PROTEIN HI_0806-RELATED"/>
    <property type="match status" value="1"/>
</dbReference>
<evidence type="ECO:0000256" key="4">
    <source>
        <dbReference type="ARBA" id="ARBA00022989"/>
    </source>
</evidence>
<dbReference type="RefSeq" id="WP_058445085.1">
    <property type="nucleotide sequence ID" value="NZ_CAAAHT010000022.1"/>
</dbReference>
<comment type="subcellular location">
    <subcellularLocation>
        <location evidence="6">Cell membrane</location>
        <topology evidence="6">Multi-pass membrane protein</topology>
    </subcellularLocation>
    <subcellularLocation>
        <location evidence="1">Membrane</location>
        <topology evidence="1">Multi-pass membrane protein</topology>
    </subcellularLocation>
</comment>
<name>A0A0W0TWA3_9GAMM</name>
<evidence type="ECO:0000313" key="7">
    <source>
        <dbReference type="EMBL" id="KTC99742.1"/>
    </source>
</evidence>
<dbReference type="Proteomes" id="UP000054698">
    <property type="component" value="Unassembled WGS sequence"/>
</dbReference>
<keyword evidence="6" id="KW-1003">Cell membrane</keyword>
<comment type="similarity">
    <text evidence="2 6">Belongs to the 4-toluene sulfonate uptake permease (TSUP) (TC 2.A.102) family.</text>
</comment>
<sequence length="263" mass="28601">MIVIYLFVGMFTGLLAMLFGFGGGFVVVPILFWLLPLHGVAIDLAMHVAIGTSLMLMLINMVYTTALHFRSQNLDIPLLKQMLPLLILGAIIGASTASMIDSQWLRYIFMTLIGLVLLRTIKQEFFKKGSSVARKPSKTTLRLLSLITGTIASLLGIGGSVIIVPFFRYYRVPMNKVSGLANALAIPSGVVGSIIFALAGSQETHLPPYSTGYIYWPAVLGIFIGSTLGVRVGGYLSKIMPDILYGKIYALLLLIVFISMALH</sequence>
<reference evidence="8 10" key="2">
    <citation type="submission" date="2018-06" db="EMBL/GenBank/DDBJ databases">
        <authorList>
            <consortium name="Pathogen Informatics"/>
            <person name="Doyle S."/>
        </authorList>
    </citation>
    <scope>NUCLEOTIDE SEQUENCE [LARGE SCALE GENOMIC DNA]</scope>
    <source>
        <strain evidence="8 10">NCTC12022</strain>
    </source>
</reference>
<proteinExistence type="inferred from homology"/>
<evidence type="ECO:0000313" key="9">
    <source>
        <dbReference type="Proteomes" id="UP000054698"/>
    </source>
</evidence>
<dbReference type="PANTHER" id="PTHR43483">
    <property type="entry name" value="MEMBRANE TRANSPORTER PROTEIN HI_0806-RELATED"/>
    <property type="match status" value="1"/>
</dbReference>
<feature type="transmembrane region" description="Helical" evidence="6">
    <location>
        <begin position="143"/>
        <end position="167"/>
    </location>
</feature>
<dbReference type="STRING" id="453.Lfee_1303"/>
<keyword evidence="3 6" id="KW-0812">Transmembrane</keyword>
<evidence type="ECO:0000313" key="10">
    <source>
        <dbReference type="Proteomes" id="UP000251942"/>
    </source>
</evidence>
<keyword evidence="5 6" id="KW-0472">Membrane</keyword>
<accession>A0A0W0TWA3</accession>
<feature type="transmembrane region" description="Helical" evidence="6">
    <location>
        <begin position="78"/>
        <end position="98"/>
    </location>
</feature>
<dbReference type="EMBL" id="UASS01000010">
    <property type="protein sequence ID" value="SPX60463.1"/>
    <property type="molecule type" value="Genomic_DNA"/>
</dbReference>
<evidence type="ECO:0000256" key="3">
    <source>
        <dbReference type="ARBA" id="ARBA00022692"/>
    </source>
</evidence>
<dbReference type="PATRIC" id="fig|453.4.peg.1415"/>
<evidence type="ECO:0000313" key="8">
    <source>
        <dbReference type="EMBL" id="SPX60463.1"/>
    </source>
</evidence>